<evidence type="ECO:0000313" key="3">
    <source>
        <dbReference type="Proteomes" id="UP001519287"/>
    </source>
</evidence>
<dbReference type="RefSeq" id="WP_209972274.1">
    <property type="nucleotide sequence ID" value="NZ_JAGGLB010000009.1"/>
</dbReference>
<dbReference type="Gene3D" id="3.40.50.1110">
    <property type="entry name" value="SGNH hydrolase"/>
    <property type="match status" value="1"/>
</dbReference>
<keyword evidence="3" id="KW-1185">Reference proteome</keyword>
<proteinExistence type="predicted"/>
<protein>
    <submittedName>
        <fullName evidence="2">Lysophospholipase L1-like esterase</fullName>
    </submittedName>
</protein>
<dbReference type="Proteomes" id="UP001519287">
    <property type="component" value="Unassembled WGS sequence"/>
</dbReference>
<sequence length="79" mass="8490">MVIVGFGDSITAGVRVGEDESYLQRLGQRFECAIHNEGVAGNTSAQGLARLQTVLERKADICIVAFGMNDHVMEAVIIP</sequence>
<reference evidence="2 3" key="1">
    <citation type="submission" date="2021-03" db="EMBL/GenBank/DDBJ databases">
        <title>Genomic Encyclopedia of Type Strains, Phase IV (KMG-IV): sequencing the most valuable type-strain genomes for metagenomic binning, comparative biology and taxonomic classification.</title>
        <authorList>
            <person name="Goeker M."/>
        </authorList>
    </citation>
    <scope>NUCLEOTIDE SEQUENCE [LARGE SCALE GENOMIC DNA]</scope>
    <source>
        <strain evidence="2 3">DSM 26048</strain>
    </source>
</reference>
<evidence type="ECO:0000313" key="2">
    <source>
        <dbReference type="EMBL" id="MBP1991524.1"/>
    </source>
</evidence>
<name>A0ABS4IVB5_9BACL</name>
<accession>A0ABS4IVB5</accession>
<dbReference type="Pfam" id="PF13472">
    <property type="entry name" value="Lipase_GDSL_2"/>
    <property type="match status" value="1"/>
</dbReference>
<comment type="caution">
    <text evidence="2">The sequence shown here is derived from an EMBL/GenBank/DDBJ whole genome shotgun (WGS) entry which is preliminary data.</text>
</comment>
<dbReference type="InterPro" id="IPR036514">
    <property type="entry name" value="SGNH_hydro_sf"/>
</dbReference>
<gene>
    <name evidence="2" type="ORF">J2Z66_003131</name>
</gene>
<dbReference type="SUPFAM" id="SSF52266">
    <property type="entry name" value="SGNH hydrolase"/>
    <property type="match status" value="1"/>
</dbReference>
<evidence type="ECO:0000259" key="1">
    <source>
        <dbReference type="Pfam" id="PF13472"/>
    </source>
</evidence>
<organism evidence="2 3">
    <name type="scientific">Paenibacillus eucommiae</name>
    <dbReference type="NCBI Taxonomy" id="1355755"/>
    <lineage>
        <taxon>Bacteria</taxon>
        <taxon>Bacillati</taxon>
        <taxon>Bacillota</taxon>
        <taxon>Bacilli</taxon>
        <taxon>Bacillales</taxon>
        <taxon>Paenibacillaceae</taxon>
        <taxon>Paenibacillus</taxon>
    </lineage>
</organism>
<dbReference type="EMBL" id="JAGGLB010000009">
    <property type="protein sequence ID" value="MBP1991524.1"/>
    <property type="molecule type" value="Genomic_DNA"/>
</dbReference>
<feature type="domain" description="SGNH hydrolase-type esterase" evidence="1">
    <location>
        <begin position="6"/>
        <end position="71"/>
    </location>
</feature>
<dbReference type="InterPro" id="IPR013830">
    <property type="entry name" value="SGNH_hydro"/>
</dbReference>